<evidence type="ECO:0000313" key="2">
    <source>
        <dbReference type="EMBL" id="AFK83974.1"/>
    </source>
</evidence>
<organism evidence="2 3">
    <name type="scientific">miniopterid betaherpesvirus 1</name>
    <dbReference type="NCBI Taxonomy" id="3070189"/>
    <lineage>
        <taxon>Viruses</taxon>
        <taxon>Duplodnaviria</taxon>
        <taxon>Heunggongvirae</taxon>
        <taxon>Peploviricota</taxon>
        <taxon>Herviviricetes</taxon>
        <taxon>Herpesvirales</taxon>
        <taxon>Orthoherpesviridae</taxon>
        <taxon>Betaherpesvirinae</taxon>
        <taxon>Quwivirus</taxon>
        <taxon>Quwivirus miniopteridbeta1</taxon>
    </lineage>
</organism>
<dbReference type="KEGG" id="vg:80534865"/>
<evidence type="ECO:0000256" key="1">
    <source>
        <dbReference type="SAM" id="Phobius"/>
    </source>
</evidence>
<dbReference type="GeneID" id="80534865"/>
<dbReference type="RefSeq" id="YP_010797162.1">
    <property type="nucleotide sequence ID" value="NC_076129.1"/>
</dbReference>
<keyword evidence="1" id="KW-1133">Transmembrane helix</keyword>
<keyword evidence="3" id="KW-1185">Reference proteome</keyword>
<keyword evidence="1" id="KW-0812">Transmembrane</keyword>
<sequence>MLRPCLLVWCAILSSEACKSTFRARVIATNGSYRAECFCNTSCDSVEMRWTYVSTWAESRALSMMTFNRSVAIVKNFSSDEGNRVFYVTETVGGAADYKKRVAGYVDISTDRGGFGRYICDIRTTKQNRTFKLRVDPKTSGRVLTNGTYRCTVRGERPVRDNISTEWFERRRSAKRSIGKISSRDGVSQTIRIDNYTMDLYRYLTDDIYSLVPSTAEPPFSGYSCRLSLNRHVIAHILLTKDAAHVDQLKLAFLKHEIFICICLLGVTIVALVFLSKDWIRQQAFLAYASFVHTRFDKGQGC</sequence>
<feature type="transmembrane region" description="Helical" evidence="1">
    <location>
        <begin position="257"/>
        <end position="275"/>
    </location>
</feature>
<name>I3VQD0_9BETA</name>
<keyword evidence="1" id="KW-0472">Membrane</keyword>
<accession>I3VQD0</accession>
<reference evidence="2 3" key="1">
    <citation type="journal article" date="2012" name="J. Virol.">
        <title>A Novel Bat Herpesvirus Encodes Homologues of Major Histocompatibility Complex Classes I and II, C-Type Lectin, and a Unique Family of Immune-Related Genes.</title>
        <authorList>
            <person name="Zhang H."/>
            <person name="Todd S."/>
            <person name="Tachedjian M."/>
            <person name="Barr J.A."/>
            <person name="Luo M."/>
            <person name="Yu M."/>
            <person name="Marsh G.A."/>
            <person name="Crameri G."/>
            <person name="Wang L.F."/>
        </authorList>
    </citation>
    <scope>NUCLEOTIDE SEQUENCE [LARGE SCALE GENOMIC DNA]</scope>
    <source>
        <strain evidence="2">B7D8</strain>
    </source>
</reference>
<proteinExistence type="predicted"/>
<dbReference type="Proteomes" id="UP000103899">
    <property type="component" value="Segment"/>
</dbReference>
<evidence type="ECO:0000313" key="3">
    <source>
        <dbReference type="Proteomes" id="UP000103899"/>
    </source>
</evidence>
<protein>
    <submittedName>
        <fullName evidence="2">B133</fullName>
    </submittedName>
</protein>
<dbReference type="EMBL" id="JQ805139">
    <property type="protein sequence ID" value="AFK83974.1"/>
    <property type="molecule type" value="Genomic_DNA"/>
</dbReference>